<keyword evidence="1" id="KW-1133">Transmembrane helix</keyword>
<dbReference type="InParanoid" id="A5DTN6"/>
<accession>A5DTN6</accession>
<evidence type="ECO:0000313" key="3">
    <source>
        <dbReference type="Proteomes" id="UP000001996"/>
    </source>
</evidence>
<gene>
    <name evidence="2" type="ORF">LELG_00722</name>
</gene>
<reference evidence="2 3" key="1">
    <citation type="journal article" date="2009" name="Nature">
        <title>Evolution of pathogenicity and sexual reproduction in eight Candida genomes.</title>
        <authorList>
            <person name="Butler G."/>
            <person name="Rasmussen M.D."/>
            <person name="Lin M.F."/>
            <person name="Santos M.A."/>
            <person name="Sakthikumar S."/>
            <person name="Munro C.A."/>
            <person name="Rheinbay E."/>
            <person name="Grabherr M."/>
            <person name="Forche A."/>
            <person name="Reedy J.L."/>
            <person name="Agrafioti I."/>
            <person name="Arnaud M.B."/>
            <person name="Bates S."/>
            <person name="Brown A.J."/>
            <person name="Brunke S."/>
            <person name="Costanzo M.C."/>
            <person name="Fitzpatrick D.A."/>
            <person name="de Groot P.W."/>
            <person name="Harris D."/>
            <person name="Hoyer L.L."/>
            <person name="Hube B."/>
            <person name="Klis F.M."/>
            <person name="Kodira C."/>
            <person name="Lennard N."/>
            <person name="Logue M.E."/>
            <person name="Martin R."/>
            <person name="Neiman A.M."/>
            <person name="Nikolaou E."/>
            <person name="Quail M.A."/>
            <person name="Quinn J."/>
            <person name="Santos M.C."/>
            <person name="Schmitzberger F.F."/>
            <person name="Sherlock G."/>
            <person name="Shah P."/>
            <person name="Silverstein K.A."/>
            <person name="Skrzypek M.S."/>
            <person name="Soll D."/>
            <person name="Staggs R."/>
            <person name="Stansfield I."/>
            <person name="Stumpf M.P."/>
            <person name="Sudbery P.E."/>
            <person name="Srikantha T."/>
            <person name="Zeng Q."/>
            <person name="Berman J."/>
            <person name="Berriman M."/>
            <person name="Heitman J."/>
            <person name="Gow N.A."/>
            <person name="Lorenz M.C."/>
            <person name="Birren B.W."/>
            <person name="Kellis M."/>
            <person name="Cuomo C.A."/>
        </authorList>
    </citation>
    <scope>NUCLEOTIDE SEQUENCE [LARGE SCALE GENOMIC DNA]</scope>
    <source>
        <strain evidence="3">ATCC 11503 / BCRC 21390 / CBS 2605 / JCM 1781 / NBRC 1676 / NRRL YB-4239</strain>
    </source>
</reference>
<sequence>MYVPTSPSVGLQPLPSPQASESSAKFHKKTLFYILIPTLIIPVIAIGVFFYECASKLKRRHEMRKSARRIGLLESEIEQEIEIDSGNIYQRYGPIRVVSVWPLFEGQPSIFPPAPAYFKNQEDAETLVSVNSSLSLSGSPASDLESAMTKVETTYVSRVR</sequence>
<proteinExistence type="predicted"/>
<dbReference type="Proteomes" id="UP000001996">
    <property type="component" value="Unassembled WGS sequence"/>
</dbReference>
<name>A5DTN6_LODEL</name>
<keyword evidence="1" id="KW-0472">Membrane</keyword>
<feature type="transmembrane region" description="Helical" evidence="1">
    <location>
        <begin position="31"/>
        <end position="54"/>
    </location>
</feature>
<dbReference type="RefSeq" id="XP_001528202.1">
    <property type="nucleotide sequence ID" value="XM_001528152.1"/>
</dbReference>
<keyword evidence="3" id="KW-1185">Reference proteome</keyword>
<dbReference type="AlphaFoldDB" id="A5DTN6"/>
<dbReference type="KEGG" id="lel:PVL30_000696"/>
<dbReference type="HOGENOM" id="CLU_1652471_0_0_1"/>
<dbReference type="VEuPathDB" id="FungiDB:LELG_00722"/>
<protein>
    <submittedName>
        <fullName evidence="2">Uncharacterized protein</fullName>
    </submittedName>
</protein>
<dbReference type="GeneID" id="5235285"/>
<evidence type="ECO:0000256" key="1">
    <source>
        <dbReference type="SAM" id="Phobius"/>
    </source>
</evidence>
<evidence type="ECO:0000313" key="2">
    <source>
        <dbReference type="EMBL" id="EDK42544.1"/>
    </source>
</evidence>
<keyword evidence="1" id="KW-0812">Transmembrane</keyword>
<dbReference type="EMBL" id="CH981524">
    <property type="protein sequence ID" value="EDK42544.1"/>
    <property type="molecule type" value="Genomic_DNA"/>
</dbReference>
<organism evidence="2 3">
    <name type="scientific">Lodderomyces elongisporus (strain ATCC 11503 / CBS 2605 / JCM 1781 / NBRC 1676 / NRRL YB-4239)</name>
    <name type="common">Yeast</name>
    <name type="synonym">Saccharomyces elongisporus</name>
    <dbReference type="NCBI Taxonomy" id="379508"/>
    <lineage>
        <taxon>Eukaryota</taxon>
        <taxon>Fungi</taxon>
        <taxon>Dikarya</taxon>
        <taxon>Ascomycota</taxon>
        <taxon>Saccharomycotina</taxon>
        <taxon>Pichiomycetes</taxon>
        <taxon>Debaryomycetaceae</taxon>
        <taxon>Candida/Lodderomyces clade</taxon>
        <taxon>Lodderomyces</taxon>
    </lineage>
</organism>